<protein>
    <submittedName>
        <fullName evidence="1">DUF3993 domain-containing protein</fullName>
    </submittedName>
</protein>
<gene>
    <name evidence="1" type="ORF">HR057_02855</name>
</gene>
<name>A0A8J8GF61_9BACI</name>
<comment type="caution">
    <text evidence="1">The sequence shown here is derived from an EMBL/GenBank/DDBJ whole genome shotgun (WGS) entry which is preliminary data.</text>
</comment>
<accession>A0A8J8GF61</accession>
<keyword evidence="2" id="KW-1185">Reference proteome</keyword>
<dbReference type="AlphaFoldDB" id="A0A8J8GF61"/>
<dbReference type="Proteomes" id="UP000625804">
    <property type="component" value="Unassembled WGS sequence"/>
</dbReference>
<dbReference type="RefSeq" id="WP_173729892.1">
    <property type="nucleotide sequence ID" value="NZ_JABTTE010000002.1"/>
</dbReference>
<reference evidence="1" key="1">
    <citation type="submission" date="2020-06" db="EMBL/GenBank/DDBJ databases">
        <title>A novel thermopfilic bacterium from Erzurum, Turkey.</title>
        <authorList>
            <person name="Adiguzel A."/>
            <person name="Ay H."/>
            <person name="Baltaci M.O."/>
        </authorList>
    </citation>
    <scope>NUCLEOTIDE SEQUENCE</scope>
    <source>
        <strain evidence="1">P2</strain>
    </source>
</reference>
<organism evidence="1 2">
    <name type="scientific">Calidifontibacillus erzurumensis</name>
    <dbReference type="NCBI Taxonomy" id="2741433"/>
    <lineage>
        <taxon>Bacteria</taxon>
        <taxon>Bacillati</taxon>
        <taxon>Bacillota</taxon>
        <taxon>Bacilli</taxon>
        <taxon>Bacillales</taxon>
        <taxon>Bacillaceae</taxon>
        <taxon>Calidifontibacillus/Schinkia group</taxon>
        <taxon>Calidifontibacillus</taxon>
    </lineage>
</organism>
<proteinExistence type="predicted"/>
<evidence type="ECO:0000313" key="1">
    <source>
        <dbReference type="EMBL" id="NSL50701.1"/>
    </source>
</evidence>
<dbReference type="EMBL" id="JABTTE010000002">
    <property type="protein sequence ID" value="NSL50701.1"/>
    <property type="molecule type" value="Genomic_DNA"/>
</dbReference>
<dbReference type="InterPro" id="IPR025056">
    <property type="entry name" value="DUF3993"/>
</dbReference>
<dbReference type="Pfam" id="PF13158">
    <property type="entry name" value="DUF3993"/>
    <property type="match status" value="1"/>
</dbReference>
<sequence length="161" mass="18911">MKKKIWVLFGLLLIGQVHFIQAENSMSREDTFIFLQEAFEAQLSLGDKFYSNAEVTTILSPYFTYDYQKIFTNEQLCKEPDGIILCGTDESHYFIPYFSYDDNTKTIFEKNQIIVYEYFLPQLEGPVIWDKPHYEIITISKTPDGWRISDYQISEQKPGLS</sequence>
<evidence type="ECO:0000313" key="2">
    <source>
        <dbReference type="Proteomes" id="UP000625804"/>
    </source>
</evidence>